<gene>
    <name evidence="2" type="ORF">ARMOST_06256</name>
</gene>
<feature type="region of interest" description="Disordered" evidence="1">
    <location>
        <begin position="109"/>
        <end position="206"/>
    </location>
</feature>
<evidence type="ECO:0000256" key="1">
    <source>
        <dbReference type="SAM" id="MobiDB-lite"/>
    </source>
</evidence>
<keyword evidence="3" id="KW-1185">Reference proteome</keyword>
<dbReference type="AlphaFoldDB" id="A0A284R2J8"/>
<sequence length="232" mass="25239">MPGPPVGGLPPPFPIPPMISFWLGRNPYATPPWDPAISYKPWPLNAPPLLWRNTAGTYGLTTAAPPLMNYPHQGGYWYPPDLVPGWRMPIPWNPLKDWRLQLLSHPNSPPPCGQWAASPLTPYDNHAPHPEPGPSPVRTATPTPRTPLPLSESESETLRLLPQPLPEETATPSIPMAPITSGLHSPPSTNKSSAPTAPRPGSYEDTMSRLASALEAMIEFLWTGTSPSIEEA</sequence>
<accession>A0A284R2J8</accession>
<organism evidence="2 3">
    <name type="scientific">Armillaria ostoyae</name>
    <name type="common">Armillaria root rot fungus</name>
    <dbReference type="NCBI Taxonomy" id="47428"/>
    <lineage>
        <taxon>Eukaryota</taxon>
        <taxon>Fungi</taxon>
        <taxon>Dikarya</taxon>
        <taxon>Basidiomycota</taxon>
        <taxon>Agaricomycotina</taxon>
        <taxon>Agaricomycetes</taxon>
        <taxon>Agaricomycetidae</taxon>
        <taxon>Agaricales</taxon>
        <taxon>Marasmiineae</taxon>
        <taxon>Physalacriaceae</taxon>
        <taxon>Armillaria</taxon>
    </lineage>
</organism>
<evidence type="ECO:0000313" key="3">
    <source>
        <dbReference type="Proteomes" id="UP000219338"/>
    </source>
</evidence>
<dbReference type="EMBL" id="FUEG01000004">
    <property type="protein sequence ID" value="SJL02915.1"/>
    <property type="molecule type" value="Genomic_DNA"/>
</dbReference>
<feature type="compositionally biased region" description="Polar residues" evidence="1">
    <location>
        <begin position="182"/>
        <end position="195"/>
    </location>
</feature>
<proteinExistence type="predicted"/>
<name>A0A284R2J8_ARMOS</name>
<protein>
    <submittedName>
        <fullName evidence="2">Uncharacterized protein</fullName>
    </submittedName>
</protein>
<feature type="compositionally biased region" description="Low complexity" evidence="1">
    <location>
        <begin position="136"/>
        <end position="162"/>
    </location>
</feature>
<dbReference type="Proteomes" id="UP000219338">
    <property type="component" value="Unassembled WGS sequence"/>
</dbReference>
<evidence type="ECO:0000313" key="2">
    <source>
        <dbReference type="EMBL" id="SJL02915.1"/>
    </source>
</evidence>
<reference evidence="3" key="1">
    <citation type="journal article" date="2017" name="Nat. Ecol. Evol.">
        <title>Genome expansion and lineage-specific genetic innovations in the forest pathogenic fungi Armillaria.</title>
        <authorList>
            <person name="Sipos G."/>
            <person name="Prasanna A.N."/>
            <person name="Walter M.C."/>
            <person name="O'Connor E."/>
            <person name="Balint B."/>
            <person name="Krizsan K."/>
            <person name="Kiss B."/>
            <person name="Hess J."/>
            <person name="Varga T."/>
            <person name="Slot J."/>
            <person name="Riley R."/>
            <person name="Boka B."/>
            <person name="Rigling D."/>
            <person name="Barry K."/>
            <person name="Lee J."/>
            <person name="Mihaltcheva S."/>
            <person name="LaButti K."/>
            <person name="Lipzen A."/>
            <person name="Waldron R."/>
            <person name="Moloney N.M."/>
            <person name="Sperisen C."/>
            <person name="Kredics L."/>
            <person name="Vagvoelgyi C."/>
            <person name="Patrignani A."/>
            <person name="Fitzpatrick D."/>
            <person name="Nagy I."/>
            <person name="Doyle S."/>
            <person name="Anderson J.B."/>
            <person name="Grigoriev I.V."/>
            <person name="Gueldener U."/>
            <person name="Muensterkoetter M."/>
            <person name="Nagy L.G."/>
        </authorList>
    </citation>
    <scope>NUCLEOTIDE SEQUENCE [LARGE SCALE GENOMIC DNA]</scope>
    <source>
        <strain evidence="3">C18/9</strain>
    </source>
</reference>